<dbReference type="SMART" id="SM00020">
    <property type="entry name" value="Tryp_SPc"/>
    <property type="match status" value="1"/>
</dbReference>
<proteinExistence type="inferred from homology"/>
<dbReference type="EMBL" id="WNYA01000001">
    <property type="protein sequence ID" value="KAG8594678.1"/>
    <property type="molecule type" value="Genomic_DNA"/>
</dbReference>
<dbReference type="InterPro" id="IPR009003">
    <property type="entry name" value="Peptidase_S1_PA"/>
</dbReference>
<comment type="caution">
    <text evidence="9">The sequence shown here is derived from an EMBL/GenBank/DDBJ whole genome shotgun (WGS) entry which is preliminary data.</text>
</comment>
<dbReference type="PROSITE" id="PS50240">
    <property type="entry name" value="TRYPSIN_DOM"/>
    <property type="match status" value="1"/>
</dbReference>
<evidence type="ECO:0000256" key="7">
    <source>
        <dbReference type="SAM" id="SignalP"/>
    </source>
</evidence>
<dbReference type="InterPro" id="IPR050127">
    <property type="entry name" value="Serine_Proteases_S1"/>
</dbReference>
<comment type="similarity">
    <text evidence="1">Belongs to the peptidase S1 family. Snake venom subfamily.</text>
</comment>
<dbReference type="GO" id="GO:0004252">
    <property type="term" value="F:serine-type endopeptidase activity"/>
    <property type="evidence" value="ECO:0007669"/>
    <property type="project" value="InterPro"/>
</dbReference>
<keyword evidence="3 6" id="KW-0378">Hydrolase</keyword>
<accession>A0AAV7DC45</accession>
<evidence type="ECO:0000313" key="10">
    <source>
        <dbReference type="Proteomes" id="UP000824782"/>
    </source>
</evidence>
<dbReference type="PROSITE" id="PS00135">
    <property type="entry name" value="TRYPSIN_SER"/>
    <property type="match status" value="1"/>
</dbReference>
<dbReference type="InterPro" id="IPR043504">
    <property type="entry name" value="Peptidase_S1_PA_chymotrypsin"/>
</dbReference>
<dbReference type="PANTHER" id="PTHR24264:SF75">
    <property type="entry name" value="TRYPSIN"/>
    <property type="match status" value="1"/>
</dbReference>
<keyword evidence="4 6" id="KW-0720">Serine protease</keyword>
<gene>
    <name evidence="9" type="ORF">GDO81_001292</name>
</gene>
<feature type="domain" description="Peptidase S1" evidence="8">
    <location>
        <begin position="31"/>
        <end position="247"/>
    </location>
</feature>
<dbReference type="PROSITE" id="PS00134">
    <property type="entry name" value="TRYPSIN_HIS"/>
    <property type="match status" value="1"/>
</dbReference>
<evidence type="ECO:0000256" key="6">
    <source>
        <dbReference type="RuleBase" id="RU363034"/>
    </source>
</evidence>
<evidence type="ECO:0000256" key="3">
    <source>
        <dbReference type="ARBA" id="ARBA00022801"/>
    </source>
</evidence>
<dbReference type="InterPro" id="IPR033116">
    <property type="entry name" value="TRYPSIN_SER"/>
</dbReference>
<evidence type="ECO:0000256" key="4">
    <source>
        <dbReference type="ARBA" id="ARBA00022825"/>
    </source>
</evidence>
<organism evidence="9 10">
    <name type="scientific">Engystomops pustulosus</name>
    <name type="common">Tungara frog</name>
    <name type="synonym">Physalaemus pustulosus</name>
    <dbReference type="NCBI Taxonomy" id="76066"/>
    <lineage>
        <taxon>Eukaryota</taxon>
        <taxon>Metazoa</taxon>
        <taxon>Chordata</taxon>
        <taxon>Craniata</taxon>
        <taxon>Vertebrata</taxon>
        <taxon>Euteleostomi</taxon>
        <taxon>Amphibia</taxon>
        <taxon>Batrachia</taxon>
        <taxon>Anura</taxon>
        <taxon>Neobatrachia</taxon>
        <taxon>Hyloidea</taxon>
        <taxon>Leptodactylidae</taxon>
        <taxon>Leiuperinae</taxon>
        <taxon>Engystomops</taxon>
    </lineage>
</organism>
<feature type="signal peptide" evidence="7">
    <location>
        <begin position="1"/>
        <end position="24"/>
    </location>
</feature>
<keyword evidence="7" id="KW-0732">Signal</keyword>
<protein>
    <recommendedName>
        <fullName evidence="8">Peptidase S1 domain-containing protein</fullName>
    </recommendedName>
</protein>
<dbReference type="InterPro" id="IPR001254">
    <property type="entry name" value="Trypsin_dom"/>
</dbReference>
<dbReference type="Gene3D" id="2.40.10.10">
    <property type="entry name" value="Trypsin-like serine proteases"/>
    <property type="match status" value="1"/>
</dbReference>
<dbReference type="InterPro" id="IPR018114">
    <property type="entry name" value="TRYPSIN_HIS"/>
</dbReference>
<evidence type="ECO:0000256" key="1">
    <source>
        <dbReference type="ARBA" id="ARBA00009228"/>
    </source>
</evidence>
<reference evidence="9" key="1">
    <citation type="thesis" date="2020" institute="ProQuest LLC" country="789 East Eisenhower Parkway, Ann Arbor, MI, USA">
        <title>Comparative Genomics and Chromosome Evolution.</title>
        <authorList>
            <person name="Mudd A.B."/>
        </authorList>
    </citation>
    <scope>NUCLEOTIDE SEQUENCE</scope>
    <source>
        <strain evidence="9">237g6f4</strain>
        <tissue evidence="9">Blood</tissue>
    </source>
</reference>
<feature type="chain" id="PRO_5043944557" description="Peptidase S1 domain-containing protein" evidence="7">
    <location>
        <begin position="25"/>
        <end position="254"/>
    </location>
</feature>
<dbReference type="AlphaFoldDB" id="A0AAV7DC45"/>
<name>A0AAV7DC45_ENGPU</name>
<evidence type="ECO:0000313" key="9">
    <source>
        <dbReference type="EMBL" id="KAG8594678.1"/>
    </source>
</evidence>
<dbReference type="PANTHER" id="PTHR24264">
    <property type="entry name" value="TRYPSIN-RELATED"/>
    <property type="match status" value="1"/>
</dbReference>
<dbReference type="CDD" id="cd00190">
    <property type="entry name" value="Tryp_SPc"/>
    <property type="match status" value="1"/>
</dbReference>
<dbReference type="PRINTS" id="PR00722">
    <property type="entry name" value="CHYMOTRYPSIN"/>
</dbReference>
<dbReference type="GO" id="GO:0006508">
    <property type="term" value="P:proteolysis"/>
    <property type="evidence" value="ECO:0007669"/>
    <property type="project" value="UniProtKB-KW"/>
</dbReference>
<evidence type="ECO:0000256" key="5">
    <source>
        <dbReference type="ARBA" id="ARBA00023157"/>
    </source>
</evidence>
<dbReference type="GO" id="GO:0005615">
    <property type="term" value="C:extracellular space"/>
    <property type="evidence" value="ECO:0007669"/>
    <property type="project" value="TreeGrafter"/>
</dbReference>
<dbReference type="SUPFAM" id="SSF50494">
    <property type="entry name" value="Trypsin-like serine proteases"/>
    <property type="match status" value="1"/>
</dbReference>
<dbReference type="FunFam" id="2.40.10.10:FF:000010">
    <property type="entry name" value="Kallikrein related peptidase 11"/>
    <property type="match status" value="1"/>
</dbReference>
<sequence>MVHTEIILVNFISLILFISTPCAAERSHHKIVGGNEAKPHSRPYIAYLKIGDVFCGGSLITPGWVLSAAHCYGDIDVILGAHDVSQPEETQQIIGVESYHMHPEYDDEESMPFNDVLLLKLSSQAEINEYVQPIPLPTSTSDLPKNTPCSVAGWGLIDKLQTTDKLFETNVTIVSRRLCRRYYPGLSDGMICAGSHNRITDSSQGDSGGPLICNGALAGIVSFGYNHPPGVYARVGKYLDWIKQTISQYEDIDI</sequence>
<keyword evidence="5" id="KW-1015">Disulfide bond</keyword>
<evidence type="ECO:0000256" key="2">
    <source>
        <dbReference type="ARBA" id="ARBA00022670"/>
    </source>
</evidence>
<keyword evidence="2 6" id="KW-0645">Protease</keyword>
<dbReference type="InterPro" id="IPR001314">
    <property type="entry name" value="Peptidase_S1A"/>
</dbReference>
<evidence type="ECO:0000259" key="8">
    <source>
        <dbReference type="PROSITE" id="PS50240"/>
    </source>
</evidence>
<dbReference type="Proteomes" id="UP000824782">
    <property type="component" value="Unassembled WGS sequence"/>
</dbReference>
<dbReference type="Pfam" id="PF00089">
    <property type="entry name" value="Trypsin"/>
    <property type="match status" value="1"/>
</dbReference>
<keyword evidence="10" id="KW-1185">Reference proteome</keyword>